<dbReference type="GO" id="GO:0004040">
    <property type="term" value="F:amidase activity"/>
    <property type="evidence" value="ECO:0007669"/>
    <property type="project" value="InterPro"/>
</dbReference>
<sequence length="298" mass="34496">MRRKLFILSGIALLFVLSFVWAVNVFTLKEINKNEIDVNQFIKCSDEVSSSKAQVNWQYVASIIGVQNKNNFKDVSNDEIKNIANLFIIKDGEKYKILNLDDVLKKLEFSSKEVKRTHDYVSDLKYFGLKPSRLSPDGKYMTFIDSVKNSAIYNYNKYKILPSITIAQSILESNWGKSELSSKYNNLFGIKANNAWKGEYVNIETSEYYDQVITDKFRVYKTKAESIQDHAKFLSENPRYKEVLTKATYIEQAEELQSAGYSTVSDESGNLTYKNLLIEIIQQYNLQLIDSYVQEIRE</sequence>
<evidence type="ECO:0000259" key="2">
    <source>
        <dbReference type="SMART" id="SM00047"/>
    </source>
</evidence>
<dbReference type="InterPro" id="IPR002901">
    <property type="entry name" value="MGlyc_endo_b_GlcNAc-like_dom"/>
</dbReference>
<evidence type="ECO:0000313" key="3">
    <source>
        <dbReference type="EMBL" id="QEZ67673.1"/>
    </source>
</evidence>
<protein>
    <submittedName>
        <fullName evidence="3">Glucosaminidase</fullName>
    </submittedName>
</protein>
<name>A0A5P3XDE1_PARBF</name>
<accession>A0A5P3XDE1</accession>
<dbReference type="Proteomes" id="UP000326961">
    <property type="component" value="Chromosome"/>
</dbReference>
<dbReference type="SMART" id="SM00047">
    <property type="entry name" value="LYZ2"/>
    <property type="match status" value="1"/>
</dbReference>
<proteinExistence type="predicted"/>
<dbReference type="AlphaFoldDB" id="A0A5P3XDE1"/>
<dbReference type="InterPro" id="IPR051056">
    <property type="entry name" value="Glycosyl_Hydrolase_73"/>
</dbReference>
<organism evidence="3 4">
    <name type="scientific">Paraclostridium bifermentans</name>
    <name type="common">Clostridium bifermentans</name>
    <dbReference type="NCBI Taxonomy" id="1490"/>
    <lineage>
        <taxon>Bacteria</taxon>
        <taxon>Bacillati</taxon>
        <taxon>Bacillota</taxon>
        <taxon>Clostridia</taxon>
        <taxon>Peptostreptococcales</taxon>
        <taxon>Peptostreptococcaceae</taxon>
        <taxon>Paraclostridium</taxon>
    </lineage>
</organism>
<dbReference type="PANTHER" id="PTHR33308">
    <property type="entry name" value="PEPTIDOGLYCAN HYDROLASE FLGJ"/>
    <property type="match status" value="1"/>
</dbReference>
<dbReference type="EMBL" id="CP032452">
    <property type="protein sequence ID" value="QEZ67673.1"/>
    <property type="molecule type" value="Genomic_DNA"/>
</dbReference>
<dbReference type="Gene3D" id="1.10.530.10">
    <property type="match status" value="1"/>
</dbReference>
<gene>
    <name evidence="3" type="ORF">D4A35_01530</name>
</gene>
<keyword evidence="1" id="KW-0378">Hydrolase</keyword>
<evidence type="ECO:0000256" key="1">
    <source>
        <dbReference type="ARBA" id="ARBA00022801"/>
    </source>
</evidence>
<reference evidence="3 4" key="1">
    <citation type="submission" date="2018-09" db="EMBL/GenBank/DDBJ databases">
        <title>A clostridial neurotoxin that targets Anopheles mosquitoes.</title>
        <authorList>
            <person name="Contreras E."/>
            <person name="Masuyer G."/>
            <person name="Qureshi N."/>
            <person name="Chawla S."/>
            <person name="Lim H.L."/>
            <person name="Chen J."/>
            <person name="Stenmark P."/>
            <person name="Gill S."/>
        </authorList>
    </citation>
    <scope>NUCLEOTIDE SEQUENCE [LARGE SCALE GENOMIC DNA]</scope>
    <source>
        <strain evidence="3 4">Cbm</strain>
    </source>
</reference>
<feature type="domain" description="Mannosyl-glycoprotein endo-beta-N-acetylglucosamidase-like" evidence="2">
    <location>
        <begin position="133"/>
        <end position="290"/>
    </location>
</feature>
<dbReference type="RefSeq" id="WP_025161902.1">
    <property type="nucleotide sequence ID" value="NZ_CP032452.1"/>
</dbReference>
<dbReference type="Pfam" id="PF01832">
    <property type="entry name" value="Glucosaminidase"/>
    <property type="match status" value="1"/>
</dbReference>
<dbReference type="PANTHER" id="PTHR33308:SF9">
    <property type="entry name" value="PEPTIDOGLYCAN HYDROLASE FLGJ"/>
    <property type="match status" value="1"/>
</dbReference>
<evidence type="ECO:0000313" key="4">
    <source>
        <dbReference type="Proteomes" id="UP000326961"/>
    </source>
</evidence>